<accession>A0A7Z8YQ82</accession>
<keyword evidence="5" id="KW-0012">Acyltransferase</keyword>
<dbReference type="NCBIfam" id="TIGR03570">
    <property type="entry name" value="NeuD_NnaD"/>
    <property type="match status" value="1"/>
</dbReference>
<dbReference type="GO" id="GO:0016746">
    <property type="term" value="F:acyltransferase activity"/>
    <property type="evidence" value="ECO:0007669"/>
    <property type="project" value="UniProtKB-KW"/>
</dbReference>
<evidence type="ECO:0000256" key="1">
    <source>
        <dbReference type="ARBA" id="ARBA00007274"/>
    </source>
</evidence>
<evidence type="ECO:0000256" key="3">
    <source>
        <dbReference type="PIRSR" id="PIRSR620019-2"/>
    </source>
</evidence>
<dbReference type="Gene3D" id="2.160.10.10">
    <property type="entry name" value="Hexapeptide repeat proteins"/>
    <property type="match status" value="1"/>
</dbReference>
<dbReference type="Gene3D" id="3.40.50.720">
    <property type="entry name" value="NAD(P)-binding Rossmann-like Domain"/>
    <property type="match status" value="1"/>
</dbReference>
<dbReference type="PANTHER" id="PTHR43300:SF7">
    <property type="entry name" value="UDP-N-ACETYLBACILLOSAMINE N-ACETYLTRANSFERASE"/>
    <property type="match status" value="1"/>
</dbReference>
<dbReference type="Pfam" id="PF25087">
    <property type="entry name" value="GMPPB_C"/>
    <property type="match status" value="1"/>
</dbReference>
<feature type="active site" description="Proton acceptor" evidence="2">
    <location>
        <position position="140"/>
    </location>
</feature>
<keyword evidence="5" id="KW-0808">Transferase</keyword>
<comment type="similarity">
    <text evidence="1">Belongs to the transferase hexapeptide repeat family.</text>
</comment>
<dbReference type="AlphaFoldDB" id="A0A7Z8YQ82"/>
<organism evidence="5 6">
    <name type="scientific">Bergeyella zoohelcum</name>
    <dbReference type="NCBI Taxonomy" id="1015"/>
    <lineage>
        <taxon>Bacteria</taxon>
        <taxon>Pseudomonadati</taxon>
        <taxon>Bacteroidota</taxon>
        <taxon>Flavobacteriia</taxon>
        <taxon>Flavobacteriales</taxon>
        <taxon>Weeksellaceae</taxon>
        <taxon>Bergeyella</taxon>
    </lineage>
</organism>
<dbReference type="SUPFAM" id="SSF51161">
    <property type="entry name" value="Trimeric LpxA-like enzymes"/>
    <property type="match status" value="1"/>
</dbReference>
<dbReference type="InterPro" id="IPR056729">
    <property type="entry name" value="GMPPB_C"/>
</dbReference>
<feature type="domain" description="Mannose-1-phosphate guanyltransferase C-terminal" evidence="4">
    <location>
        <begin position="98"/>
        <end position="189"/>
    </location>
</feature>
<dbReference type="Proteomes" id="UP000270205">
    <property type="component" value="Unassembled WGS sequence"/>
</dbReference>
<evidence type="ECO:0000259" key="4">
    <source>
        <dbReference type="Pfam" id="PF25087"/>
    </source>
</evidence>
<gene>
    <name evidence="5" type="primary">lpxD_1</name>
    <name evidence="5" type="ORF">NCTC12929_00816</name>
</gene>
<protein>
    <submittedName>
        <fullName evidence="5">General glycosylation pathway protein</fullName>
        <ecNumber evidence="5">2.3.1.-</ecNumber>
    </submittedName>
</protein>
<reference evidence="5 6" key="1">
    <citation type="submission" date="2018-11" db="EMBL/GenBank/DDBJ databases">
        <authorList>
            <consortium name="Pathogen Informatics"/>
        </authorList>
    </citation>
    <scope>NUCLEOTIDE SEQUENCE [LARGE SCALE GENOMIC DNA]</scope>
    <source>
        <strain evidence="5 6">NCTC12929</strain>
    </source>
</reference>
<dbReference type="EC" id="2.3.1.-" evidence="5"/>
<feature type="binding site" evidence="3">
    <location>
        <position position="170"/>
    </location>
    <ligand>
        <name>acetyl-CoA</name>
        <dbReference type="ChEBI" id="CHEBI:57288"/>
    </ligand>
</feature>
<sequence length="214" mass="23432">MKKVAIIGSQDLAQQIVHFIHTDSKTHKVVGFYDDFQEKGKLIKEVPVLGRVEDVEQDYSNQVFDELLIGVGYQHFGFRKASFERFKGSIPFHTFVHSTCIVEPNAKIGEGGVVYPGSIIDQNVTIEDNVLINLGCSISHETTIRQHSYLSPRVSIAGKSMIGECCFIGIGAVVIDHLFITDEVVIGSAANVVKDLKASGIYVGNPARKIKGAL</sequence>
<dbReference type="PANTHER" id="PTHR43300">
    <property type="entry name" value="ACETYLTRANSFERASE"/>
    <property type="match status" value="1"/>
</dbReference>
<dbReference type="CDD" id="cd03360">
    <property type="entry name" value="LbH_AT_putative"/>
    <property type="match status" value="1"/>
</dbReference>
<dbReference type="EMBL" id="UYIV01000001">
    <property type="protein sequence ID" value="VDH03433.1"/>
    <property type="molecule type" value="Genomic_DNA"/>
</dbReference>
<name>A0A7Z8YQ82_9FLAO</name>
<dbReference type="InterPro" id="IPR011004">
    <property type="entry name" value="Trimer_LpxA-like_sf"/>
</dbReference>
<evidence type="ECO:0000313" key="5">
    <source>
        <dbReference type="EMBL" id="VDH03433.1"/>
    </source>
</evidence>
<dbReference type="InterPro" id="IPR050179">
    <property type="entry name" value="Trans_hexapeptide_repeat"/>
</dbReference>
<feature type="site" description="Increases basicity of active site His" evidence="2">
    <location>
        <position position="141"/>
    </location>
</feature>
<comment type="caution">
    <text evidence="5">The sequence shown here is derived from an EMBL/GenBank/DDBJ whole genome shotgun (WGS) entry which is preliminary data.</text>
</comment>
<dbReference type="RefSeq" id="WP_125150886.1">
    <property type="nucleotide sequence ID" value="NZ_UYIV01000001.1"/>
</dbReference>
<dbReference type="InterPro" id="IPR020019">
    <property type="entry name" value="AcTrfase_PglD-like"/>
</dbReference>
<proteinExistence type="inferred from homology"/>
<evidence type="ECO:0000313" key="6">
    <source>
        <dbReference type="Proteomes" id="UP000270205"/>
    </source>
</evidence>
<evidence type="ECO:0000256" key="2">
    <source>
        <dbReference type="PIRSR" id="PIRSR620019-1"/>
    </source>
</evidence>